<accession>A0ABV2AMV6</accession>
<organism evidence="2 3">
    <name type="scientific">Bonamia ostreae</name>
    <dbReference type="NCBI Taxonomy" id="126728"/>
    <lineage>
        <taxon>Eukaryota</taxon>
        <taxon>Sar</taxon>
        <taxon>Rhizaria</taxon>
        <taxon>Endomyxa</taxon>
        <taxon>Ascetosporea</taxon>
        <taxon>Haplosporida</taxon>
        <taxon>Bonamia</taxon>
    </lineage>
</organism>
<evidence type="ECO:0000256" key="1">
    <source>
        <dbReference type="SAM" id="MobiDB-lite"/>
    </source>
</evidence>
<proteinExistence type="predicted"/>
<name>A0ABV2AMV6_9EUKA</name>
<gene>
    <name evidence="2" type="ORF">MHBO_002600</name>
</gene>
<keyword evidence="3" id="KW-1185">Reference proteome</keyword>
<dbReference type="EMBL" id="JBDODL010001004">
    <property type="protein sequence ID" value="MES1920995.1"/>
    <property type="molecule type" value="Genomic_DNA"/>
</dbReference>
<evidence type="ECO:0000313" key="2">
    <source>
        <dbReference type="EMBL" id="MES1920995.1"/>
    </source>
</evidence>
<dbReference type="Proteomes" id="UP001439008">
    <property type="component" value="Unassembled WGS sequence"/>
</dbReference>
<sequence>MQISSIVVKDDKGFEEESEEESVEEEGIEDSFYEKRKSYDYEKIFSESSEYSE</sequence>
<protein>
    <submittedName>
        <fullName evidence="2">Uncharacterized protein</fullName>
    </submittedName>
</protein>
<feature type="region of interest" description="Disordered" evidence="1">
    <location>
        <begin position="1"/>
        <end position="29"/>
    </location>
</feature>
<evidence type="ECO:0000313" key="3">
    <source>
        <dbReference type="Proteomes" id="UP001439008"/>
    </source>
</evidence>
<feature type="compositionally biased region" description="Acidic residues" evidence="1">
    <location>
        <begin position="13"/>
        <end position="29"/>
    </location>
</feature>
<reference evidence="2 3" key="1">
    <citation type="journal article" date="2024" name="BMC Biol.">
        <title>Comparative genomics of Ascetosporea gives new insight into the evolutionary basis for animal parasitism in Rhizaria.</title>
        <authorList>
            <person name="Hiltunen Thoren M."/>
            <person name="Onut-Brannstrom I."/>
            <person name="Alfjorden A."/>
            <person name="Peckova H."/>
            <person name="Swords F."/>
            <person name="Hooper C."/>
            <person name="Holzer A.S."/>
            <person name="Bass D."/>
            <person name="Burki F."/>
        </authorList>
    </citation>
    <scope>NUCLEOTIDE SEQUENCE [LARGE SCALE GENOMIC DNA]</scope>
    <source>
        <strain evidence="2">20-A016</strain>
    </source>
</reference>
<comment type="caution">
    <text evidence="2">The sequence shown here is derived from an EMBL/GenBank/DDBJ whole genome shotgun (WGS) entry which is preliminary data.</text>
</comment>